<feature type="region of interest" description="Disordered" evidence="1">
    <location>
        <begin position="833"/>
        <end position="864"/>
    </location>
</feature>
<reference evidence="2" key="1">
    <citation type="submission" date="2022-08" db="EMBL/GenBank/DDBJ databases">
        <authorList>
            <person name="Gutierrez-Valencia J."/>
        </authorList>
    </citation>
    <scope>NUCLEOTIDE SEQUENCE</scope>
</reference>
<proteinExistence type="predicted"/>
<accession>A0AAV0J446</accession>
<name>A0AAV0J446_9ROSI</name>
<dbReference type="PANTHER" id="PTHR46087">
    <property type="entry name" value="PUTATIVE, EXPRESSED-RELATED"/>
    <property type="match status" value="1"/>
</dbReference>
<dbReference type="InterPro" id="IPR049152">
    <property type="entry name" value="EFR3-like_ARM"/>
</dbReference>
<dbReference type="AlphaFoldDB" id="A0AAV0J446"/>
<feature type="compositionally biased region" description="Basic and acidic residues" evidence="1">
    <location>
        <begin position="833"/>
        <end position="847"/>
    </location>
</feature>
<protein>
    <submittedName>
        <fullName evidence="2">Uncharacterized protein</fullName>
    </submittedName>
</protein>
<comment type="caution">
    <text evidence="2">The sequence shown here is derived from an EMBL/GenBank/DDBJ whole genome shotgun (WGS) entry which is preliminary data.</text>
</comment>
<organism evidence="2 3">
    <name type="scientific">Linum tenue</name>
    <dbReference type="NCBI Taxonomy" id="586396"/>
    <lineage>
        <taxon>Eukaryota</taxon>
        <taxon>Viridiplantae</taxon>
        <taxon>Streptophyta</taxon>
        <taxon>Embryophyta</taxon>
        <taxon>Tracheophyta</taxon>
        <taxon>Spermatophyta</taxon>
        <taxon>Magnoliopsida</taxon>
        <taxon>eudicotyledons</taxon>
        <taxon>Gunneridae</taxon>
        <taxon>Pentapetalae</taxon>
        <taxon>rosids</taxon>
        <taxon>fabids</taxon>
        <taxon>Malpighiales</taxon>
        <taxon>Linaceae</taxon>
        <taxon>Linum</taxon>
    </lineage>
</organism>
<dbReference type="SUPFAM" id="SSF48371">
    <property type="entry name" value="ARM repeat"/>
    <property type="match status" value="1"/>
</dbReference>
<keyword evidence="3" id="KW-1185">Reference proteome</keyword>
<evidence type="ECO:0000256" key="1">
    <source>
        <dbReference type="SAM" id="MobiDB-lite"/>
    </source>
</evidence>
<dbReference type="Pfam" id="PF21052">
    <property type="entry name" value="EFR3_ARM"/>
    <property type="match status" value="1"/>
</dbReference>
<gene>
    <name evidence="2" type="ORF">LITE_LOCUS12567</name>
</gene>
<evidence type="ECO:0000313" key="2">
    <source>
        <dbReference type="EMBL" id="CAI0404677.1"/>
    </source>
</evidence>
<dbReference type="PANTHER" id="PTHR46087:SF7">
    <property type="entry name" value="CYCLIN-LIKE PROTEIN"/>
    <property type="match status" value="1"/>
</dbReference>
<dbReference type="Proteomes" id="UP001154282">
    <property type="component" value="Unassembled WGS sequence"/>
</dbReference>
<dbReference type="InterPro" id="IPR016024">
    <property type="entry name" value="ARM-type_fold"/>
</dbReference>
<sequence>MGAISRTIFPACESLCFFCPSLRARSRHPLKRYKNLLSDIFPRSPDEQPNDRKIGKLCEYASKNPLRIPKITTSLEQRCYKDLRNEQFHSVKVVLCIYRKLLISCREQMPLFASSLLGIVHILLDQTRHNEIRTLGCHALFDFVNNQIDGTYVFNLDGLVPKLCALVQEMGEDEKINELRSSGLQALSAMVWFMGEFSHISADFDNVVSVVLENYEAQKGSNNEMMNTNVEQSSPSPNSVTTIPSWRSIVSENGELINISLEESQAPSFWSRVCLRNMAQLAKEATTMRRVLESLFRYFDSGDLWAPDDGLALSVLLDMQSIIEYSGHNTHFVLAILIKHLDHKNVLKKPTMQLDIVSISTSLAQATKPQQSLAIVGALSDMMRHLRKSIHCSLDDSALGNEVIEWNRKFQEAVDECLVQLSQKVGDADPILDVMAGMLENMSTITVMARTLIATVYRTAQIVAAIPNLSYHDKATFNFIIYFFAFPEALFFQLLRAMVYDDHETRVGAHRVFSVVLVPSSVCPRTGNGSVIANKSADIQRMLSRTVSVFSSSAALFEKLKRESNSSIKNTKDESKDKFMDCYDGPMKNSPSMMSRLKSSYSRAYSIQEPTPPLPGDLSTMSVTEKEQIVSLRLSSRQIGLLLSSIWAQSLSPLNTPANYEAIAHTYSLTLLFARTKNSSNETLIRSFQLAFSLKSFALAGEGASSMIIFTSKAYNIPPLVSTTKAAMTEKTADPFLHLVDDSKLQAGNMDINQPNKAYGSKEDDEQAKRSLSAIVTSESQSKEALTSMIIKFIRLPSNEEPSMRQQLLSDFIPHDSCPLGAELFMDVQESKSIPKETKNEQSDKEASSLFTIDDNAPSTTEGQAEVDKQQATEIPSLISVVDLITAVSIRNIASRLTCRTKIILLKLLILKIQVSETTNQVGRSSVSTPPHIPYMEMAGHCEALSTGKQQKMSIVLAVHQRQESLVKISVVEQNKPKHNPFDLPIEQSGNPFINQNFFEDLQHASSASGTMLCGTEYQHHQYFHLPASNPYDNFLKAAGC</sequence>
<dbReference type="InterPro" id="IPR055296">
    <property type="entry name" value="SRL2-like"/>
</dbReference>
<dbReference type="EMBL" id="CAMGYJ010000004">
    <property type="protein sequence ID" value="CAI0404677.1"/>
    <property type="molecule type" value="Genomic_DNA"/>
</dbReference>
<evidence type="ECO:0000313" key="3">
    <source>
        <dbReference type="Proteomes" id="UP001154282"/>
    </source>
</evidence>